<dbReference type="KEGG" id="ptp:RCA23_c26530"/>
<gene>
    <name evidence="1" type="ORF">RCA23_c26530</name>
</gene>
<proteinExistence type="predicted"/>
<keyword evidence="2" id="KW-1185">Reference proteome</keyword>
<dbReference type="RefSeq" id="WP_044050758.1">
    <property type="nucleotide sequence ID" value="NZ_CP003984.1"/>
</dbReference>
<dbReference type="AlphaFoldDB" id="A0AAN0RL26"/>
<name>A0AAN0RL26_9RHOB</name>
<sequence>MTESKTITINDKEYILDDLSDAAKAQLGSMQLTDQEIVRLQQQLAIAQTARNAYAQALNAELPKDA</sequence>
<reference evidence="1 2" key="1">
    <citation type="journal article" date="2014" name="ISME J.">
        <title>Adaptation of an abundant Roseobacter RCA organism to pelagic systems revealed by genomic and transcriptomic analyses.</title>
        <authorList>
            <person name="Voget S."/>
            <person name="Wemheuer B."/>
            <person name="Brinkhoff T."/>
            <person name="Vollmers J."/>
            <person name="Dietrich S."/>
            <person name="Giebel H.A."/>
            <person name="Beardsley C."/>
            <person name="Sardemann C."/>
            <person name="Bakenhus I."/>
            <person name="Billerbeck S."/>
            <person name="Daniel R."/>
            <person name="Simon M."/>
        </authorList>
    </citation>
    <scope>NUCLEOTIDE SEQUENCE [LARGE SCALE GENOMIC DNA]</scope>
    <source>
        <strain evidence="1 2">RCA23</strain>
    </source>
</reference>
<dbReference type="Pfam" id="PF20045">
    <property type="entry name" value="DUF6447"/>
    <property type="match status" value="1"/>
</dbReference>
<organism evidence="1 2">
    <name type="scientific">Planktomarina temperata RCA23</name>
    <dbReference type="NCBI Taxonomy" id="666509"/>
    <lineage>
        <taxon>Bacteria</taxon>
        <taxon>Pseudomonadati</taxon>
        <taxon>Pseudomonadota</taxon>
        <taxon>Alphaproteobacteria</taxon>
        <taxon>Rhodobacterales</taxon>
        <taxon>Paracoccaceae</taxon>
        <taxon>Planktomarina</taxon>
    </lineage>
</organism>
<evidence type="ECO:0000313" key="1">
    <source>
        <dbReference type="EMBL" id="AII88169.1"/>
    </source>
</evidence>
<dbReference type="InterPro" id="IPR045615">
    <property type="entry name" value="DUF6447"/>
</dbReference>
<protein>
    <submittedName>
        <fullName evidence="1">Uncharacterized protein</fullName>
    </submittedName>
</protein>
<accession>A0AAN0RL26</accession>
<dbReference type="Proteomes" id="UP000028680">
    <property type="component" value="Chromosome"/>
</dbReference>
<evidence type="ECO:0000313" key="2">
    <source>
        <dbReference type="Proteomes" id="UP000028680"/>
    </source>
</evidence>
<dbReference type="EMBL" id="CP003984">
    <property type="protein sequence ID" value="AII88169.1"/>
    <property type="molecule type" value="Genomic_DNA"/>
</dbReference>